<dbReference type="PROSITE" id="PS50837">
    <property type="entry name" value="NACHT"/>
    <property type="match status" value="1"/>
</dbReference>
<proteinExistence type="predicted"/>
<dbReference type="InterPro" id="IPR007111">
    <property type="entry name" value="NACHT_NTPase"/>
</dbReference>
<dbReference type="Pfam" id="PF24883">
    <property type="entry name" value="NPHP3_N"/>
    <property type="match status" value="1"/>
</dbReference>
<dbReference type="HOGENOM" id="CLU_276358_0_0_1"/>
<dbReference type="PANTHER" id="PTHR10039">
    <property type="entry name" value="AMELOGENIN"/>
    <property type="match status" value="1"/>
</dbReference>
<dbReference type="PANTHER" id="PTHR10039:SF5">
    <property type="entry name" value="NACHT DOMAIN-CONTAINING PROTEIN"/>
    <property type="match status" value="1"/>
</dbReference>
<keyword evidence="2" id="KW-0175">Coiled coil</keyword>
<dbReference type="SUPFAM" id="SSF52540">
    <property type="entry name" value="P-loop containing nucleoside triphosphate hydrolases"/>
    <property type="match status" value="1"/>
</dbReference>
<dbReference type="GeneID" id="20821755"/>
<feature type="domain" description="NACHT" evidence="4">
    <location>
        <begin position="260"/>
        <end position="415"/>
    </location>
</feature>
<name>F8MLL6_NEUT8</name>
<dbReference type="InterPro" id="IPR056693">
    <property type="entry name" value="DUF7791"/>
</dbReference>
<dbReference type="InterPro" id="IPR027417">
    <property type="entry name" value="P-loop_NTPase"/>
</dbReference>
<evidence type="ECO:0000313" key="5">
    <source>
        <dbReference type="EMBL" id="EGO58435.1"/>
    </source>
</evidence>
<reference evidence="6" key="1">
    <citation type="journal article" date="2011" name="Genetics">
        <title>Massive changes in genome architecture accompany the transition to self-fertility in the filamentous fungus Neurospora tetrasperma.</title>
        <authorList>
            <person name="Ellison C.E."/>
            <person name="Stajich J.E."/>
            <person name="Jacobson D.J."/>
            <person name="Natvig D.O."/>
            <person name="Lapidus A."/>
            <person name="Foster B."/>
            <person name="Aerts A."/>
            <person name="Riley R."/>
            <person name="Lindquist E.A."/>
            <person name="Grigoriev I.V."/>
            <person name="Taylor J.W."/>
        </authorList>
    </citation>
    <scope>NUCLEOTIDE SEQUENCE [LARGE SCALE GENOMIC DNA]</scope>
    <source>
        <strain evidence="6">FGSC 2508 / P0657</strain>
    </source>
</reference>
<evidence type="ECO:0000259" key="4">
    <source>
        <dbReference type="PROSITE" id="PS50837"/>
    </source>
</evidence>
<dbReference type="KEGG" id="nte:NEUTE1DRAFT101267"/>
<dbReference type="Proteomes" id="UP000008065">
    <property type="component" value="Unassembled WGS sequence"/>
</dbReference>
<evidence type="ECO:0000256" key="3">
    <source>
        <dbReference type="SAM" id="MobiDB-lite"/>
    </source>
</evidence>
<dbReference type="InterPro" id="IPR056884">
    <property type="entry name" value="NPHP3-like_N"/>
</dbReference>
<evidence type="ECO:0000313" key="6">
    <source>
        <dbReference type="Proteomes" id="UP000008065"/>
    </source>
</evidence>
<feature type="compositionally biased region" description="Polar residues" evidence="3">
    <location>
        <begin position="131"/>
        <end position="144"/>
    </location>
</feature>
<dbReference type="Pfam" id="PF25053">
    <property type="entry name" value="DUF7791"/>
    <property type="match status" value="1"/>
</dbReference>
<keyword evidence="1" id="KW-0677">Repeat</keyword>
<dbReference type="EMBL" id="GL891304">
    <property type="protein sequence ID" value="EGO58435.1"/>
    <property type="molecule type" value="Genomic_DNA"/>
</dbReference>
<protein>
    <recommendedName>
        <fullName evidence="4">NACHT domain-containing protein</fullName>
    </recommendedName>
</protein>
<accession>F8MLL6</accession>
<dbReference type="Gene3D" id="3.40.50.300">
    <property type="entry name" value="P-loop containing nucleotide triphosphate hydrolases"/>
    <property type="match status" value="1"/>
</dbReference>
<evidence type="ECO:0000256" key="1">
    <source>
        <dbReference type="ARBA" id="ARBA00022737"/>
    </source>
</evidence>
<keyword evidence="6" id="KW-1185">Reference proteome</keyword>
<dbReference type="AlphaFoldDB" id="F8MLL6"/>
<organism evidence="5 6">
    <name type="scientific">Neurospora tetrasperma (strain FGSC 2508 / ATCC MYA-4615 / P0657)</name>
    <dbReference type="NCBI Taxonomy" id="510951"/>
    <lineage>
        <taxon>Eukaryota</taxon>
        <taxon>Fungi</taxon>
        <taxon>Dikarya</taxon>
        <taxon>Ascomycota</taxon>
        <taxon>Pezizomycotina</taxon>
        <taxon>Sordariomycetes</taxon>
        <taxon>Sordariomycetidae</taxon>
        <taxon>Sordariales</taxon>
        <taxon>Sordariaceae</taxon>
        <taxon>Neurospora</taxon>
    </lineage>
</organism>
<sequence length="1145" mass="130628">MADPATILGVFTGTLQIISFTRELISLTQEIAHTGSSDHDLKEKSEDLLSVSQNLQKSLSTLDSESAGVCTEEQQQLQKAAQQCLIAARAMLNELDRIDWRTNTVDSGLRHYLNLAIFRLRKTLGVKKSEASSSSNKDNETSPPLTLRSKKHPMVRALRKLVKRSKLEDLERNMKRAEDTLQTSILQKLLLDSQSAAKDKTGAKTKLKRDEILKSLAFPDLNSRRDHVSESHEKTLGWIFSSEKHGKWDNFVEWLGSSERIYWIEGKPGSGKSTLMKLLVRDERTRQRLSSWSGHPIILSHFLWISGTKDQRSLHKLLCSLVYQLLKEEQGLVDQLIPHCSFLDNRSRQSRADEWSTAELRQVLSKALHILNKRVCVFLDGLDEIDSDDRVEFNRVLKDLLQAEPEIKLCVASRPEVQLEAILKRVLPKLRLQDLNRDDISATVRDFLKDFSLSDTTGVQTSNKEAIREKIINLVIDRSEGVFLWARLVLRRIHNGRETIGTLDEVLRRIEKLPQGVENLYMETWKRHGDDEEDYRVEAAQYFQLVIQWNELYSADSLAMHRRTSTDTGSTFSVSRDSLDSNLSLFNIAVASMDSLRRDILFNKGTLVLGELLTAINNTRQRIQLCCGGLLEIRDTEAPRGWDHVVLEPSFWFRLLLMPLSAFFSPDKGSKEQVLPPARDLINLWETVFCTQVVFIHRTARDFLLDKPLGKTIMGSCPLTNHQLYTKLVQSLISRYLVYGTWNPNFLEQRVDTLKKATNYFFENEQSELSRLIEEMPSRLLDRYRIITAILHNSILDLRQSTGGGTWIKGIELDVASVQSLILWWFCMRRTIPITFDIVYQLISREIYYVALNIREPSSLQPEDPDRFSIMLVKIMYECTASGIQHSNKRPNDTESFCAAGWESDGNQNSAIYDYAAFENLTWEFMRTKAVLLDSRINFVVRLSRHSSFGGTVWGCPDYDDVNSNADADEIVIECNIAQLIRFAHCVVKAHSTPADNGKTRMTDKVEGHDCARGYDDARANLERHPVHRKVILITRRHQSSGIDDVSVSPSGSQSEAICSLLENKNGRLLWQGLAVQLDTILQAETSMTSADAHKWLADHRAFPFNWSETGDLYNRMFKQDVAGSIIDELLDRLIGGRQDPEKAA</sequence>
<dbReference type="OrthoDB" id="5086500at2759"/>
<dbReference type="VEuPathDB" id="FungiDB:NEUTE1DRAFT_101267"/>
<feature type="coiled-coil region" evidence="2">
    <location>
        <begin position="160"/>
        <end position="187"/>
    </location>
</feature>
<dbReference type="RefSeq" id="XP_009851464.1">
    <property type="nucleotide sequence ID" value="XM_009853162.1"/>
</dbReference>
<feature type="region of interest" description="Disordered" evidence="3">
    <location>
        <begin position="128"/>
        <end position="150"/>
    </location>
</feature>
<gene>
    <name evidence="5" type="ORF">NEUTE1DRAFT_101267</name>
</gene>
<evidence type="ECO:0000256" key="2">
    <source>
        <dbReference type="SAM" id="Coils"/>
    </source>
</evidence>